<dbReference type="Gene3D" id="1.20.1440.140">
    <property type="match status" value="1"/>
</dbReference>
<dbReference type="RefSeq" id="WP_253360783.1">
    <property type="nucleotide sequence ID" value="NZ_JAIULA010000013.1"/>
</dbReference>
<dbReference type="AlphaFoldDB" id="A0A9X2FL13"/>
<accession>A0A9X2FL13</accession>
<protein>
    <submittedName>
        <fullName evidence="1">Uncharacterized protein</fullName>
    </submittedName>
</protein>
<dbReference type="InterPro" id="IPR053739">
    <property type="entry name" value="Bact_Immunity_Domain_sf"/>
</dbReference>
<keyword evidence="2" id="KW-1185">Reference proteome</keyword>
<comment type="caution">
    <text evidence="1">The sequence shown here is derived from an EMBL/GenBank/DDBJ whole genome shotgun (WGS) entry which is preliminary data.</text>
</comment>
<gene>
    <name evidence="1" type="ORF">LB941_07375</name>
</gene>
<dbReference type="Proteomes" id="UP001139006">
    <property type="component" value="Unassembled WGS sequence"/>
</dbReference>
<reference evidence="1 2" key="1">
    <citation type="journal article" date="2023" name="Int. J. Syst. Evol. Microbiol.">
        <title>Ligilactobacillus ubinensis sp. nov., a novel species isolated from the wild ferment of a durian fruit (Durio zibethinus).</title>
        <authorList>
            <person name="Heng Y.C."/>
            <person name="Menon N."/>
            <person name="Chen B."/>
            <person name="Loo B.Z.L."/>
            <person name="Wong G.W.J."/>
            <person name="Lim A.C.H."/>
            <person name="Silvaraju S."/>
            <person name="Kittelmann S."/>
        </authorList>
    </citation>
    <scope>NUCLEOTIDE SEQUENCE [LARGE SCALE GENOMIC DNA]</scope>
    <source>
        <strain evidence="1 2">WILCCON 0076</strain>
    </source>
</reference>
<evidence type="ECO:0000313" key="1">
    <source>
        <dbReference type="EMBL" id="MCP0887154.1"/>
    </source>
</evidence>
<sequence>MKSRKYIAETAVALIDSFDKLAPQNKEIQQLTTYAQKKLAARQTAPQNIFEKIIPLIYKVIQQQNLNLSPEAFKVLKQMEILAREKTILPFKRYDPWD</sequence>
<name>A0A9X2FL13_9LACO</name>
<dbReference type="EMBL" id="JAIULA010000013">
    <property type="protein sequence ID" value="MCP0887154.1"/>
    <property type="molecule type" value="Genomic_DNA"/>
</dbReference>
<evidence type="ECO:0000313" key="2">
    <source>
        <dbReference type="Proteomes" id="UP001139006"/>
    </source>
</evidence>
<organism evidence="1 2">
    <name type="scientific">Ligilactobacillus ubinensis</name>
    <dbReference type="NCBI Taxonomy" id="2876789"/>
    <lineage>
        <taxon>Bacteria</taxon>
        <taxon>Bacillati</taxon>
        <taxon>Bacillota</taxon>
        <taxon>Bacilli</taxon>
        <taxon>Lactobacillales</taxon>
        <taxon>Lactobacillaceae</taxon>
        <taxon>Ligilactobacillus</taxon>
    </lineage>
</organism>
<proteinExistence type="predicted"/>